<dbReference type="InterPro" id="IPR005322">
    <property type="entry name" value="Peptidase_C69"/>
</dbReference>
<dbReference type="AlphaFoldDB" id="A0A401S3Z7"/>
<protein>
    <recommendedName>
        <fullName evidence="4">Secernin-2</fullName>
    </recommendedName>
</protein>
<dbReference type="GO" id="GO:0070004">
    <property type="term" value="F:cysteine-type exopeptidase activity"/>
    <property type="evidence" value="ECO:0007669"/>
    <property type="project" value="InterPro"/>
</dbReference>
<dbReference type="STRING" id="137246.A0A401S3Z7"/>
<dbReference type="Gene3D" id="3.60.60.10">
    <property type="entry name" value="Penicillin V Acylase, Chain A"/>
    <property type="match status" value="1"/>
</dbReference>
<keyword evidence="3" id="KW-1185">Reference proteome</keyword>
<dbReference type="Proteomes" id="UP000287033">
    <property type="component" value="Unassembled WGS sequence"/>
</dbReference>
<evidence type="ECO:0008006" key="4">
    <source>
        <dbReference type="Google" id="ProtNLM"/>
    </source>
</evidence>
<evidence type="ECO:0000313" key="3">
    <source>
        <dbReference type="Proteomes" id="UP000287033"/>
    </source>
</evidence>
<dbReference type="FunFam" id="3.60.60.10:FF:000001">
    <property type="entry name" value="Secernin 1"/>
    <property type="match status" value="1"/>
</dbReference>
<dbReference type="PANTHER" id="PTHR12994">
    <property type="entry name" value="SECERNIN"/>
    <property type="match status" value="1"/>
</dbReference>
<dbReference type="GO" id="GO:0016805">
    <property type="term" value="F:dipeptidase activity"/>
    <property type="evidence" value="ECO:0007669"/>
    <property type="project" value="InterPro"/>
</dbReference>
<dbReference type="OMA" id="HEWARSV"/>
<dbReference type="GO" id="GO:0006508">
    <property type="term" value="P:proteolysis"/>
    <property type="evidence" value="ECO:0007669"/>
    <property type="project" value="InterPro"/>
</dbReference>
<accession>A0A401S3Z7</accession>
<evidence type="ECO:0000313" key="2">
    <source>
        <dbReference type="EMBL" id="GCC25130.1"/>
    </source>
</evidence>
<dbReference type="Pfam" id="PF03577">
    <property type="entry name" value="Peptidase_C69"/>
    <property type="match status" value="1"/>
</dbReference>
<organism evidence="2 3">
    <name type="scientific">Chiloscyllium punctatum</name>
    <name type="common">Brownbanded bambooshark</name>
    <name type="synonym">Hemiscyllium punctatum</name>
    <dbReference type="NCBI Taxonomy" id="137246"/>
    <lineage>
        <taxon>Eukaryota</taxon>
        <taxon>Metazoa</taxon>
        <taxon>Chordata</taxon>
        <taxon>Craniata</taxon>
        <taxon>Vertebrata</taxon>
        <taxon>Chondrichthyes</taxon>
        <taxon>Elasmobranchii</taxon>
        <taxon>Galeomorphii</taxon>
        <taxon>Galeoidea</taxon>
        <taxon>Orectolobiformes</taxon>
        <taxon>Hemiscylliidae</taxon>
        <taxon>Chiloscyllium</taxon>
    </lineage>
</organism>
<name>A0A401S3Z7_CHIPU</name>
<sequence length="440" mass="48710">MTFSRQSFISKRGGSADGAAERGELRMAVPPSSSCFAVLPPATEDANTIFGKNSARPCNEVQEVIYFPSASHESGSKLQCTYIAIDQVERTLAVILSKPAWMWGAEMGANDHGVCIGNGAVVTRETATETEGLLGMDLVRLGLERGTTAKEAFDIIVSLLKEHGQGGNNFEDGAMLHAFHSTFLIVDRTEAWVLETAGKYWAAEKITEGLRSICNRLSITTNIDAEHPELRSYAQSQGWWNGEEEFNFSTVFSVPGGDEDLDHLCAGKELLQKYAGNITMQTMMNVLRDRNSMDLNSYLVTGSMVSILPQSSSLPCIHSFTATPNPARSIFKPFIFVDNVKPVPKTQSPSFGNEDPVKQQPRFRSTVDRRHELYQAHECARAVMGTEEDTGQKLWKTMLDLEKQGLEAMQDILKCEGPVDPSEFADLFYDCVDTEIKFYK</sequence>
<reference evidence="2 3" key="1">
    <citation type="journal article" date="2018" name="Nat. Ecol. Evol.">
        <title>Shark genomes provide insights into elasmobranch evolution and the origin of vertebrates.</title>
        <authorList>
            <person name="Hara Y"/>
            <person name="Yamaguchi K"/>
            <person name="Onimaru K"/>
            <person name="Kadota M"/>
            <person name="Koyanagi M"/>
            <person name="Keeley SD"/>
            <person name="Tatsumi K"/>
            <person name="Tanaka K"/>
            <person name="Motone F"/>
            <person name="Kageyama Y"/>
            <person name="Nozu R"/>
            <person name="Adachi N"/>
            <person name="Nishimura O"/>
            <person name="Nakagawa R"/>
            <person name="Tanegashima C"/>
            <person name="Kiyatake I"/>
            <person name="Matsumoto R"/>
            <person name="Murakumo K"/>
            <person name="Nishida K"/>
            <person name="Terakita A"/>
            <person name="Kuratani S"/>
            <person name="Sato K"/>
            <person name="Hyodo S Kuraku.S."/>
        </authorList>
    </citation>
    <scope>NUCLEOTIDE SEQUENCE [LARGE SCALE GENOMIC DNA]</scope>
</reference>
<proteinExistence type="inferred from homology"/>
<dbReference type="EMBL" id="BEZZ01000077">
    <property type="protein sequence ID" value="GCC25130.1"/>
    <property type="molecule type" value="Genomic_DNA"/>
</dbReference>
<comment type="similarity">
    <text evidence="1">Belongs to the peptidase C69 family. Secernin subfamily.</text>
</comment>
<gene>
    <name evidence="2" type="ORF">chiPu_0003535</name>
</gene>
<dbReference type="OrthoDB" id="5175656at2759"/>
<dbReference type="PANTHER" id="PTHR12994:SF7">
    <property type="entry name" value="SECERNIN-1"/>
    <property type="match status" value="1"/>
</dbReference>
<evidence type="ECO:0000256" key="1">
    <source>
        <dbReference type="ARBA" id="ARBA00005705"/>
    </source>
</evidence>
<comment type="caution">
    <text evidence="2">The sequence shown here is derived from an EMBL/GenBank/DDBJ whole genome shotgun (WGS) entry which is preliminary data.</text>
</comment>